<organism evidence="1 2">
    <name type="scientific">Actinomadura graeca</name>
    <dbReference type="NCBI Taxonomy" id="2750812"/>
    <lineage>
        <taxon>Bacteria</taxon>
        <taxon>Bacillati</taxon>
        <taxon>Actinomycetota</taxon>
        <taxon>Actinomycetes</taxon>
        <taxon>Streptosporangiales</taxon>
        <taxon>Thermomonosporaceae</taxon>
        <taxon>Actinomadura</taxon>
    </lineage>
</organism>
<dbReference type="EMBL" id="CP059572">
    <property type="protein sequence ID" value="QXJ20735.1"/>
    <property type="molecule type" value="Genomic_DNA"/>
</dbReference>
<dbReference type="RefSeq" id="WP_231333836.1">
    <property type="nucleotide sequence ID" value="NZ_CP059572.1"/>
</dbReference>
<reference evidence="1" key="1">
    <citation type="submission" date="2020-07" db="EMBL/GenBank/DDBJ databases">
        <authorList>
            <person name="Tarantini F.S."/>
            <person name="Hong K.W."/>
            <person name="Chan K.G."/>
        </authorList>
    </citation>
    <scope>NUCLEOTIDE SEQUENCE</scope>
    <source>
        <strain evidence="1">32-07</strain>
    </source>
</reference>
<dbReference type="Proteomes" id="UP001049518">
    <property type="component" value="Chromosome"/>
</dbReference>
<gene>
    <name evidence="1" type="ORF">AGRA3207_001500</name>
</gene>
<accession>A0ABX8QPL7</accession>
<sequence length="178" mass="20804">MFVAIMGYLQWRGGERRRVQSEVARQELEQAELRRTASGAYNQQRLEVLRELLDKLHDLEIQSRLDAKERDLRAELPRINTFLIKHGTTLTEEEHQLTRQFLEALTWIDHVKTQERARWEEERARRLAEEGVDIGSYEDSWALTGPIAPLDGAAWALQQWASARDALEDRLRDALRGM</sequence>
<protein>
    <submittedName>
        <fullName evidence="1">Uncharacterized protein</fullName>
    </submittedName>
</protein>
<keyword evidence="2" id="KW-1185">Reference proteome</keyword>
<proteinExistence type="predicted"/>
<name>A0ABX8QPL7_9ACTN</name>
<evidence type="ECO:0000313" key="1">
    <source>
        <dbReference type="EMBL" id="QXJ20735.1"/>
    </source>
</evidence>
<evidence type="ECO:0000313" key="2">
    <source>
        <dbReference type="Proteomes" id="UP001049518"/>
    </source>
</evidence>